<dbReference type="AlphaFoldDB" id="A0AAX4KK01"/>
<dbReference type="EMBL" id="CP144089">
    <property type="protein sequence ID" value="WWD06329.1"/>
    <property type="molecule type" value="Genomic_DNA"/>
</dbReference>
<gene>
    <name evidence="2" type="ORF">V865_004419</name>
</gene>
<evidence type="ECO:0000313" key="3">
    <source>
        <dbReference type="Proteomes" id="UP001358614"/>
    </source>
</evidence>
<proteinExistence type="predicted"/>
<organism evidence="2 3">
    <name type="scientific">Kwoniella europaea PYCC6329</name>
    <dbReference type="NCBI Taxonomy" id="1423913"/>
    <lineage>
        <taxon>Eukaryota</taxon>
        <taxon>Fungi</taxon>
        <taxon>Dikarya</taxon>
        <taxon>Basidiomycota</taxon>
        <taxon>Agaricomycotina</taxon>
        <taxon>Tremellomycetes</taxon>
        <taxon>Tremellales</taxon>
        <taxon>Cryptococcaceae</taxon>
        <taxon>Kwoniella</taxon>
    </lineage>
</organism>
<protein>
    <submittedName>
        <fullName evidence="2">Uncharacterized protein</fullName>
    </submittedName>
</protein>
<dbReference type="Proteomes" id="UP001358614">
    <property type="component" value="Chromosome 1"/>
</dbReference>
<feature type="compositionally biased region" description="Low complexity" evidence="1">
    <location>
        <begin position="1"/>
        <end position="28"/>
    </location>
</feature>
<feature type="region of interest" description="Disordered" evidence="1">
    <location>
        <begin position="1"/>
        <end position="31"/>
    </location>
</feature>
<keyword evidence="3" id="KW-1185">Reference proteome</keyword>
<sequence length="72" mass="7726">MSPLQISSSLSSITTTPSSSSSLSSSSSGMRSFPNPVAVFDERFIFTSLTERQKCSTLFAGRRDALYSVGTH</sequence>
<dbReference type="GeneID" id="91103220"/>
<name>A0AAX4KK01_9TREE</name>
<accession>A0AAX4KK01</accession>
<evidence type="ECO:0000313" key="2">
    <source>
        <dbReference type="EMBL" id="WWD06329.1"/>
    </source>
</evidence>
<dbReference type="KEGG" id="ker:91103220"/>
<reference evidence="2 3" key="1">
    <citation type="submission" date="2024-01" db="EMBL/GenBank/DDBJ databases">
        <title>Comparative genomics of Cryptococcus and Kwoniella reveals pathogenesis evolution and contrasting modes of karyotype evolution via chromosome fusion or intercentromeric recombination.</title>
        <authorList>
            <person name="Coelho M.A."/>
            <person name="David-Palma M."/>
            <person name="Shea T."/>
            <person name="Bowers K."/>
            <person name="McGinley-Smith S."/>
            <person name="Mohammad A.W."/>
            <person name="Gnirke A."/>
            <person name="Yurkov A.M."/>
            <person name="Nowrousian M."/>
            <person name="Sun S."/>
            <person name="Cuomo C.A."/>
            <person name="Heitman J."/>
        </authorList>
    </citation>
    <scope>NUCLEOTIDE SEQUENCE [LARGE SCALE GENOMIC DNA]</scope>
    <source>
        <strain evidence="2 3">PYCC6329</strain>
    </source>
</reference>
<evidence type="ECO:0000256" key="1">
    <source>
        <dbReference type="SAM" id="MobiDB-lite"/>
    </source>
</evidence>
<dbReference type="RefSeq" id="XP_066084296.1">
    <property type="nucleotide sequence ID" value="XM_066228199.1"/>
</dbReference>